<reference evidence="3" key="1">
    <citation type="journal article" date="2014" name="Int. J. Syst. Evol. Microbiol.">
        <title>Complete genome sequence of Corynebacterium casei LMG S-19264T (=DSM 44701T), isolated from a smear-ripened cheese.</title>
        <authorList>
            <consortium name="US DOE Joint Genome Institute (JGI-PGF)"/>
            <person name="Walter F."/>
            <person name="Albersmeier A."/>
            <person name="Kalinowski J."/>
            <person name="Ruckert C."/>
        </authorList>
    </citation>
    <scope>NUCLEOTIDE SEQUENCE</scope>
    <source>
        <strain evidence="3">JCM 3276</strain>
    </source>
</reference>
<name>A0A918G467_9PSEU</name>
<comment type="caution">
    <text evidence="3">The sequence shown here is derived from an EMBL/GenBank/DDBJ whole genome shotgun (WGS) entry which is preliminary data.</text>
</comment>
<dbReference type="EMBL" id="BMRB01000001">
    <property type="protein sequence ID" value="GGS16235.1"/>
    <property type="molecule type" value="Genomic_DNA"/>
</dbReference>
<keyword evidence="4" id="KW-1185">Reference proteome</keyword>
<dbReference type="InterPro" id="IPR024520">
    <property type="entry name" value="DUF3558"/>
</dbReference>
<dbReference type="PROSITE" id="PS51257">
    <property type="entry name" value="PROKAR_LIPOPROTEIN"/>
    <property type="match status" value="1"/>
</dbReference>
<keyword evidence="2" id="KW-0732">Signal</keyword>
<dbReference type="Proteomes" id="UP000660680">
    <property type="component" value="Unassembled WGS sequence"/>
</dbReference>
<dbReference type="AlphaFoldDB" id="A0A918G467"/>
<evidence type="ECO:0000313" key="3">
    <source>
        <dbReference type="EMBL" id="GGS16235.1"/>
    </source>
</evidence>
<dbReference type="RefSeq" id="WP_189208678.1">
    <property type="nucleotide sequence ID" value="NZ_BMRB01000001.1"/>
</dbReference>
<feature type="compositionally biased region" description="Polar residues" evidence="1">
    <location>
        <begin position="36"/>
        <end position="50"/>
    </location>
</feature>
<accession>A0A918G467</accession>
<feature type="region of interest" description="Disordered" evidence="1">
    <location>
        <begin position="23"/>
        <end position="66"/>
    </location>
</feature>
<dbReference type="Pfam" id="PF12079">
    <property type="entry name" value="DUF3558"/>
    <property type="match status" value="1"/>
</dbReference>
<organism evidence="3 4">
    <name type="scientific">Actinokineospora fastidiosa</name>
    <dbReference type="NCBI Taxonomy" id="1816"/>
    <lineage>
        <taxon>Bacteria</taxon>
        <taxon>Bacillati</taxon>
        <taxon>Actinomycetota</taxon>
        <taxon>Actinomycetes</taxon>
        <taxon>Pseudonocardiales</taxon>
        <taxon>Pseudonocardiaceae</taxon>
        <taxon>Actinokineospora</taxon>
    </lineage>
</organism>
<sequence length="206" mass="22054">MPTRFIGAAVAALCVIGLSACSESGTPTPGGDRETTTNPRPTSGSTTTTAENDRYGAPSVENPLDATKQLKDPCSSLTADQQRALGNLEAFGSDPEDTDPSCLWKTPDLVTFVVSYIVPNKNGLADLYRGQEQGQWEYWEPTTVNGYPAVYQHASDNRSRGYCTISVGVTDQLHFSVFSRRAEPKTACDQVKEVAAAVVDTLKNGG</sequence>
<feature type="signal peptide" evidence="2">
    <location>
        <begin position="1"/>
        <end position="22"/>
    </location>
</feature>
<evidence type="ECO:0000256" key="1">
    <source>
        <dbReference type="SAM" id="MobiDB-lite"/>
    </source>
</evidence>
<gene>
    <name evidence="3" type="ORF">GCM10010171_05510</name>
</gene>
<feature type="chain" id="PRO_5037701159" description="DUF3558 domain-containing protein" evidence="2">
    <location>
        <begin position="23"/>
        <end position="206"/>
    </location>
</feature>
<evidence type="ECO:0000256" key="2">
    <source>
        <dbReference type="SAM" id="SignalP"/>
    </source>
</evidence>
<evidence type="ECO:0000313" key="4">
    <source>
        <dbReference type="Proteomes" id="UP000660680"/>
    </source>
</evidence>
<proteinExistence type="predicted"/>
<reference evidence="3" key="2">
    <citation type="submission" date="2020-09" db="EMBL/GenBank/DDBJ databases">
        <authorList>
            <person name="Sun Q."/>
            <person name="Ohkuma M."/>
        </authorList>
    </citation>
    <scope>NUCLEOTIDE SEQUENCE</scope>
    <source>
        <strain evidence="3">JCM 3276</strain>
    </source>
</reference>
<evidence type="ECO:0008006" key="5">
    <source>
        <dbReference type="Google" id="ProtNLM"/>
    </source>
</evidence>
<protein>
    <recommendedName>
        <fullName evidence="5">DUF3558 domain-containing protein</fullName>
    </recommendedName>
</protein>